<evidence type="ECO:0000313" key="3">
    <source>
        <dbReference type="EMBL" id="MBH0112464.1"/>
    </source>
</evidence>
<feature type="transmembrane region" description="Helical" evidence="1">
    <location>
        <begin position="258"/>
        <end position="279"/>
    </location>
</feature>
<dbReference type="PANTHER" id="PTHR30590:SF2">
    <property type="entry name" value="INNER MEMBRANE PROTEIN"/>
    <property type="match status" value="1"/>
</dbReference>
<feature type="transmembrane region" description="Helical" evidence="1">
    <location>
        <begin position="139"/>
        <end position="157"/>
    </location>
</feature>
<dbReference type="InterPro" id="IPR007349">
    <property type="entry name" value="DUF418"/>
</dbReference>
<comment type="caution">
    <text evidence="3">The sequence shown here is derived from an EMBL/GenBank/DDBJ whole genome shotgun (WGS) entry which is preliminary data.</text>
</comment>
<evidence type="ECO:0000259" key="2">
    <source>
        <dbReference type="Pfam" id="PF04235"/>
    </source>
</evidence>
<feature type="transmembrane region" description="Helical" evidence="1">
    <location>
        <begin position="363"/>
        <end position="383"/>
    </location>
</feature>
<protein>
    <submittedName>
        <fullName evidence="3">DUF418 domain-containing protein</fullName>
    </submittedName>
</protein>
<feature type="transmembrane region" description="Helical" evidence="1">
    <location>
        <begin position="334"/>
        <end position="357"/>
    </location>
</feature>
<dbReference type="EMBL" id="JADZGI010000001">
    <property type="protein sequence ID" value="MBH0112464.1"/>
    <property type="molecule type" value="Genomic_DNA"/>
</dbReference>
<keyword evidence="1" id="KW-0472">Membrane</keyword>
<name>A0A931MKH3_9SPHN</name>
<feature type="domain" description="DUF418" evidence="2">
    <location>
        <begin position="240"/>
        <end position="400"/>
    </location>
</feature>
<accession>A0A931MKH3</accession>
<organism evidence="3 4">
    <name type="scientific">Novosphingobium aureum</name>
    <dbReference type="NCBI Taxonomy" id="2792964"/>
    <lineage>
        <taxon>Bacteria</taxon>
        <taxon>Pseudomonadati</taxon>
        <taxon>Pseudomonadota</taxon>
        <taxon>Alphaproteobacteria</taxon>
        <taxon>Sphingomonadales</taxon>
        <taxon>Sphingomonadaceae</taxon>
        <taxon>Novosphingobium</taxon>
    </lineage>
</organism>
<reference evidence="3" key="1">
    <citation type="submission" date="2020-11" db="EMBL/GenBank/DDBJ databases">
        <title>Novosphingobium aureum sp. nov., a marine bacterium isolated from sediment of a salt flat.</title>
        <authorList>
            <person name="Yoo Y."/>
            <person name="Kim J.-J."/>
        </authorList>
    </citation>
    <scope>NUCLEOTIDE SEQUENCE</scope>
    <source>
        <strain evidence="3">YJ-S2-02</strain>
    </source>
</reference>
<dbReference type="PANTHER" id="PTHR30590">
    <property type="entry name" value="INNER MEMBRANE PROTEIN"/>
    <property type="match status" value="1"/>
</dbReference>
<proteinExistence type="predicted"/>
<keyword evidence="1" id="KW-0812">Transmembrane</keyword>
<dbReference type="InterPro" id="IPR052529">
    <property type="entry name" value="Bact_Transport_Assoc"/>
</dbReference>
<gene>
    <name evidence="3" type="ORF">I5E68_05790</name>
</gene>
<dbReference type="Pfam" id="PF04235">
    <property type="entry name" value="DUF418"/>
    <property type="match status" value="1"/>
</dbReference>
<feature type="transmembrane region" description="Helical" evidence="1">
    <location>
        <begin position="12"/>
        <end position="31"/>
    </location>
</feature>
<evidence type="ECO:0000313" key="4">
    <source>
        <dbReference type="Proteomes" id="UP000617634"/>
    </source>
</evidence>
<evidence type="ECO:0000256" key="1">
    <source>
        <dbReference type="SAM" id="Phobius"/>
    </source>
</evidence>
<dbReference type="Proteomes" id="UP000617634">
    <property type="component" value="Unassembled WGS sequence"/>
</dbReference>
<feature type="transmembrane region" description="Helical" evidence="1">
    <location>
        <begin position="291"/>
        <end position="314"/>
    </location>
</feature>
<sequence>MQRLVSLDLLRGIAVLGILAINIAGFAGPRVGTISPSLVAAVTEHRSALDSWAFAFSLVFFEGKMRALFSLLFGAGIVLFCERKDAAGSDGDALQARRLFWLMALGMAHYLLLWWGDILFVYAICGLAALTLRRLNEKILLIGALVLFYGWHLWGLLELAPLVHAETALREGVATGPQADRVAAWFKPVMSTVATEMREADLGFGQLLLVKLTHRPLWLVTMTWSSFAETLPLMMIGMVMYRRGFFQAGVSRLRLRTLAVWATGCGLALSAGFTAWAFARGFPPIAMEAALAWGLVLPHLLTALGYAAIVVLAAPRLATSLPGRCLVAAGRMAFSNYVATSLVMSLCFRAWGLGLFADFGPALQWPFVMLAWLAMLCWSPLWLRHFRRGPLEWLWRSLVEAKPLQNRR</sequence>
<feature type="transmembrane region" description="Helical" evidence="1">
    <location>
        <begin position="217"/>
        <end position="237"/>
    </location>
</feature>
<keyword evidence="1" id="KW-1133">Transmembrane helix</keyword>
<feature type="transmembrane region" description="Helical" evidence="1">
    <location>
        <begin position="99"/>
        <end position="132"/>
    </location>
</feature>
<dbReference type="AlphaFoldDB" id="A0A931MKH3"/>
<keyword evidence="4" id="KW-1185">Reference proteome</keyword>